<evidence type="ECO:0000256" key="1">
    <source>
        <dbReference type="SAM" id="Phobius"/>
    </source>
</evidence>
<name>A0A940WUT1_9BACI</name>
<dbReference type="NCBIfam" id="TIGR02838">
    <property type="entry name" value="spore_V_AC"/>
    <property type="match status" value="1"/>
</dbReference>
<protein>
    <submittedName>
        <fullName evidence="2">Stage V sporulation protein AC</fullName>
    </submittedName>
</protein>
<keyword evidence="1" id="KW-0812">Transmembrane</keyword>
<dbReference type="RefSeq" id="WP_210596738.1">
    <property type="nucleotide sequence ID" value="NZ_JAGKSQ010000003.1"/>
</dbReference>
<reference evidence="2" key="1">
    <citation type="submission" date="2021-03" db="EMBL/GenBank/DDBJ databases">
        <title>Bacillus suaedae sp. nov., isolated from Suaeda aralocaspica.</title>
        <authorList>
            <person name="Lei R.F.R."/>
        </authorList>
    </citation>
    <scope>NUCLEOTIDE SEQUENCE</scope>
    <source>
        <strain evidence="2">YZJH907-2</strain>
    </source>
</reference>
<feature type="transmembrane region" description="Helical" evidence="1">
    <location>
        <begin position="60"/>
        <end position="79"/>
    </location>
</feature>
<organism evidence="2 3">
    <name type="scientific">Halalkalibacter suaedae</name>
    <dbReference type="NCBI Taxonomy" id="2822140"/>
    <lineage>
        <taxon>Bacteria</taxon>
        <taxon>Bacillati</taxon>
        <taxon>Bacillota</taxon>
        <taxon>Bacilli</taxon>
        <taxon>Bacillales</taxon>
        <taxon>Bacillaceae</taxon>
        <taxon>Halalkalibacter</taxon>
    </lineage>
</organism>
<feature type="transmembrane region" description="Helical" evidence="1">
    <location>
        <begin position="86"/>
        <end position="107"/>
    </location>
</feature>
<keyword evidence="1" id="KW-1133">Transmembrane helix</keyword>
<dbReference type="InterPro" id="IPR005562">
    <property type="entry name" value="SpoVA"/>
</dbReference>
<feature type="transmembrane region" description="Helical" evidence="1">
    <location>
        <begin position="30"/>
        <end position="48"/>
    </location>
</feature>
<accession>A0A940WUT1</accession>
<sequence length="153" mass="16347">MVTDDQKKQYQKNIKLYQPRKHIAKNGLKAFVIGGLICTLGQFISRIYMTYLPITQEEAMSPTLATLILLAALATGFGVYDRLGQFAGAGALVPVTGFSNAMTSAALEHKSEGLVFGIGANMFKLTGAVIAFGVLSAYLVGLTRLLVGMLINS</sequence>
<gene>
    <name evidence="2" type="primary">spoVAC</name>
    <name evidence="2" type="ORF">J7W16_07780</name>
</gene>
<evidence type="ECO:0000313" key="3">
    <source>
        <dbReference type="Proteomes" id="UP000678228"/>
    </source>
</evidence>
<dbReference type="Proteomes" id="UP000678228">
    <property type="component" value="Unassembled WGS sequence"/>
</dbReference>
<evidence type="ECO:0000313" key="2">
    <source>
        <dbReference type="EMBL" id="MBP3951032.1"/>
    </source>
</evidence>
<dbReference type="Pfam" id="PF03862">
    <property type="entry name" value="SpoVAC_SpoVAEB"/>
    <property type="match status" value="1"/>
</dbReference>
<feature type="transmembrane region" description="Helical" evidence="1">
    <location>
        <begin position="127"/>
        <end position="147"/>
    </location>
</feature>
<comment type="caution">
    <text evidence="2">The sequence shown here is derived from an EMBL/GenBank/DDBJ whole genome shotgun (WGS) entry which is preliminary data.</text>
</comment>
<dbReference type="PANTHER" id="PTHR38450:SF1">
    <property type="entry name" value="STAGE V SPORULATION PROTEIN AC"/>
    <property type="match status" value="1"/>
</dbReference>
<dbReference type="PANTHER" id="PTHR38450">
    <property type="entry name" value="STAGE V SPORULATION PROTEIN AC-RELATED"/>
    <property type="match status" value="1"/>
</dbReference>
<proteinExistence type="predicted"/>
<keyword evidence="3" id="KW-1185">Reference proteome</keyword>
<dbReference type="InterPro" id="IPR014203">
    <property type="entry name" value="Spore_V_AC"/>
</dbReference>
<keyword evidence="1" id="KW-0472">Membrane</keyword>
<dbReference type="AlphaFoldDB" id="A0A940WUT1"/>
<dbReference type="EMBL" id="JAGKSQ010000003">
    <property type="protein sequence ID" value="MBP3951032.1"/>
    <property type="molecule type" value="Genomic_DNA"/>
</dbReference>